<evidence type="ECO:0000256" key="6">
    <source>
        <dbReference type="ARBA" id="ARBA00022692"/>
    </source>
</evidence>
<feature type="transmembrane region" description="Helical" evidence="11">
    <location>
        <begin position="12"/>
        <end position="34"/>
    </location>
</feature>
<accession>A0ABT7F159</accession>
<dbReference type="SMART" id="SM00387">
    <property type="entry name" value="HATPase_c"/>
    <property type="match status" value="1"/>
</dbReference>
<name>A0ABT7F159_9RHOB</name>
<keyword evidence="5" id="KW-0808">Transferase</keyword>
<dbReference type="PANTHER" id="PTHR45436">
    <property type="entry name" value="SENSOR HISTIDINE KINASE YKOH"/>
    <property type="match status" value="1"/>
</dbReference>
<dbReference type="Pfam" id="PF00512">
    <property type="entry name" value="HisKA"/>
    <property type="match status" value="1"/>
</dbReference>
<keyword evidence="14" id="KW-1185">Reference proteome</keyword>
<dbReference type="Proteomes" id="UP001243757">
    <property type="component" value="Unassembled WGS sequence"/>
</dbReference>
<dbReference type="InterPro" id="IPR036890">
    <property type="entry name" value="HATPase_C_sf"/>
</dbReference>
<keyword evidence="10 11" id="KW-0472">Membrane</keyword>
<dbReference type="InterPro" id="IPR003661">
    <property type="entry name" value="HisK_dim/P_dom"/>
</dbReference>
<dbReference type="PROSITE" id="PS50109">
    <property type="entry name" value="HIS_KIN"/>
    <property type="match status" value="1"/>
</dbReference>
<protein>
    <recommendedName>
        <fullName evidence="3">histidine kinase</fullName>
        <ecNumber evidence="3">2.7.13.3</ecNumber>
    </recommendedName>
</protein>
<dbReference type="PANTHER" id="PTHR45436:SF15">
    <property type="entry name" value="SENSOR HISTIDINE KINASE CUSS"/>
    <property type="match status" value="1"/>
</dbReference>
<dbReference type="EMBL" id="JASNJD010000007">
    <property type="protein sequence ID" value="MDK3018209.1"/>
    <property type="molecule type" value="Genomic_DNA"/>
</dbReference>
<keyword evidence="8 11" id="KW-1133">Transmembrane helix</keyword>
<comment type="catalytic activity">
    <reaction evidence="1">
        <text>ATP + protein L-histidine = ADP + protein N-phospho-L-histidine.</text>
        <dbReference type="EC" id="2.7.13.3"/>
    </reaction>
</comment>
<evidence type="ECO:0000259" key="12">
    <source>
        <dbReference type="PROSITE" id="PS50109"/>
    </source>
</evidence>
<evidence type="ECO:0000313" key="14">
    <source>
        <dbReference type="Proteomes" id="UP001243757"/>
    </source>
</evidence>
<sequence>MTRRWSLSGRVTVRVALAVAVGWVIAFGLALAVINHEVNELLDATLESQSLLALEMVRTGPAETLPLNSAEAVRVIRDGVETRAADWPPLAADGHWEGGGWHVMRQSAPADGVILELGQSEAWRREEMMEIARAFLWLMLPFLALVLFILRGTIARGLAPAQDLARRVGDRDARDLSPISAADLPRELAPVPEAFNAYLARIETLLSAERAFAGHAAHELRTPIAAASAQAQLIAAGTAGPESAAQMARALSRLGDTVERLLQLSRAEAGIGDAASRADLVAVLRLLIRDLPRDRIRFDDGDLETAWVAIDPDALAILLGNLLRNAEAHGTGLVSVRLRPGPVLSITNPVAPGARLRPGRFDKSPDSAGAGLGLTIVETIARQNGIDLQMSVAEDRAEVALRFPPRPAGDS</sequence>
<keyword evidence="4" id="KW-0597">Phosphoprotein</keyword>
<keyword evidence="6 11" id="KW-0812">Transmembrane</keyword>
<evidence type="ECO:0000256" key="3">
    <source>
        <dbReference type="ARBA" id="ARBA00012438"/>
    </source>
</evidence>
<keyword evidence="7 13" id="KW-0418">Kinase</keyword>
<dbReference type="SUPFAM" id="SSF55874">
    <property type="entry name" value="ATPase domain of HSP90 chaperone/DNA topoisomerase II/histidine kinase"/>
    <property type="match status" value="1"/>
</dbReference>
<dbReference type="InterPro" id="IPR003594">
    <property type="entry name" value="HATPase_dom"/>
</dbReference>
<evidence type="ECO:0000256" key="11">
    <source>
        <dbReference type="SAM" id="Phobius"/>
    </source>
</evidence>
<dbReference type="InterPro" id="IPR005467">
    <property type="entry name" value="His_kinase_dom"/>
</dbReference>
<evidence type="ECO:0000256" key="9">
    <source>
        <dbReference type="ARBA" id="ARBA00023012"/>
    </source>
</evidence>
<organism evidence="13 14">
    <name type="scientific">Pseudodonghicola flavimaris</name>
    <dbReference type="NCBI Taxonomy" id="3050036"/>
    <lineage>
        <taxon>Bacteria</taxon>
        <taxon>Pseudomonadati</taxon>
        <taxon>Pseudomonadota</taxon>
        <taxon>Alphaproteobacteria</taxon>
        <taxon>Rhodobacterales</taxon>
        <taxon>Paracoccaceae</taxon>
        <taxon>Pseudodonghicola</taxon>
    </lineage>
</organism>
<keyword evidence="9" id="KW-0902">Two-component regulatory system</keyword>
<evidence type="ECO:0000256" key="1">
    <source>
        <dbReference type="ARBA" id="ARBA00000085"/>
    </source>
</evidence>
<evidence type="ECO:0000256" key="2">
    <source>
        <dbReference type="ARBA" id="ARBA00004141"/>
    </source>
</evidence>
<feature type="transmembrane region" description="Helical" evidence="11">
    <location>
        <begin position="131"/>
        <end position="150"/>
    </location>
</feature>
<dbReference type="RefSeq" id="WP_284481025.1">
    <property type="nucleotide sequence ID" value="NZ_JASNJD010000007.1"/>
</dbReference>
<dbReference type="SUPFAM" id="SSF47384">
    <property type="entry name" value="Homodimeric domain of signal transducing histidine kinase"/>
    <property type="match status" value="1"/>
</dbReference>
<evidence type="ECO:0000256" key="7">
    <source>
        <dbReference type="ARBA" id="ARBA00022777"/>
    </source>
</evidence>
<dbReference type="InterPro" id="IPR036097">
    <property type="entry name" value="HisK_dim/P_sf"/>
</dbReference>
<evidence type="ECO:0000313" key="13">
    <source>
        <dbReference type="EMBL" id="MDK3018209.1"/>
    </source>
</evidence>
<dbReference type="CDD" id="cd00082">
    <property type="entry name" value="HisKA"/>
    <property type="match status" value="1"/>
</dbReference>
<gene>
    <name evidence="13" type="ORF">QO033_11020</name>
</gene>
<evidence type="ECO:0000256" key="4">
    <source>
        <dbReference type="ARBA" id="ARBA00022553"/>
    </source>
</evidence>
<dbReference type="EC" id="2.7.13.3" evidence="3"/>
<dbReference type="InterPro" id="IPR050428">
    <property type="entry name" value="TCS_sensor_his_kinase"/>
</dbReference>
<proteinExistence type="predicted"/>
<evidence type="ECO:0000256" key="10">
    <source>
        <dbReference type="ARBA" id="ARBA00023136"/>
    </source>
</evidence>
<comment type="subcellular location">
    <subcellularLocation>
        <location evidence="2">Membrane</location>
        <topology evidence="2">Multi-pass membrane protein</topology>
    </subcellularLocation>
</comment>
<dbReference type="Gene3D" id="1.10.287.130">
    <property type="match status" value="1"/>
</dbReference>
<comment type="caution">
    <text evidence="13">The sequence shown here is derived from an EMBL/GenBank/DDBJ whole genome shotgun (WGS) entry which is preliminary data.</text>
</comment>
<feature type="domain" description="Histidine kinase" evidence="12">
    <location>
        <begin position="215"/>
        <end position="407"/>
    </location>
</feature>
<evidence type="ECO:0000256" key="8">
    <source>
        <dbReference type="ARBA" id="ARBA00022989"/>
    </source>
</evidence>
<dbReference type="GO" id="GO:0016301">
    <property type="term" value="F:kinase activity"/>
    <property type="evidence" value="ECO:0007669"/>
    <property type="project" value="UniProtKB-KW"/>
</dbReference>
<evidence type="ECO:0000256" key="5">
    <source>
        <dbReference type="ARBA" id="ARBA00022679"/>
    </source>
</evidence>
<dbReference type="SMART" id="SM00388">
    <property type="entry name" value="HisKA"/>
    <property type="match status" value="1"/>
</dbReference>
<reference evidence="13 14" key="1">
    <citation type="submission" date="2023-05" db="EMBL/GenBank/DDBJ databases">
        <title>Pseudodonghicola sp. nov.</title>
        <authorList>
            <person name="Huang J."/>
        </authorList>
    </citation>
    <scope>NUCLEOTIDE SEQUENCE [LARGE SCALE GENOMIC DNA]</scope>
    <source>
        <strain evidence="13 14">IC7</strain>
    </source>
</reference>